<protein>
    <submittedName>
        <fullName evidence="1">Uncharacterized protein</fullName>
    </submittedName>
</protein>
<dbReference type="Proteomes" id="UP000276588">
    <property type="component" value="Unassembled WGS sequence"/>
</dbReference>
<dbReference type="RefSeq" id="WP_133304663.1">
    <property type="nucleotide sequence ID" value="NZ_QKNY01000010.1"/>
</dbReference>
<name>A0A3A6QB44_9EURY</name>
<reference evidence="1 2" key="1">
    <citation type="submission" date="2018-06" db="EMBL/GenBank/DDBJ databases">
        <title>Halonotius sp. F13-13 a new haloarchaeeon isolated from a solar saltern from Isla Cristina, Huelva, Spain.</title>
        <authorList>
            <person name="Duran-Viseras A."/>
            <person name="Sanchez-Porro C."/>
            <person name="Ventosa A."/>
        </authorList>
    </citation>
    <scope>NUCLEOTIDE SEQUENCE [LARGE SCALE GENOMIC DNA]</scope>
    <source>
        <strain evidence="1 2">F13-13</strain>
    </source>
</reference>
<dbReference type="OrthoDB" id="337285at2157"/>
<sequence length="91" mass="10488">MTLDPDDLDGLDEAILDYFTEGRDADDEPWGKATPTEVFRTLKERGVLDDLGNPVRQTIQHRIQRFEVADHLENIHDTGSYRFVSDPRTED</sequence>
<organism evidence="1 2">
    <name type="scientific">Halonotius aquaticus</name>
    <dbReference type="NCBI Taxonomy" id="2216978"/>
    <lineage>
        <taxon>Archaea</taxon>
        <taxon>Methanobacteriati</taxon>
        <taxon>Methanobacteriota</taxon>
        <taxon>Stenosarchaea group</taxon>
        <taxon>Halobacteria</taxon>
        <taxon>Halobacteriales</taxon>
        <taxon>Haloferacaceae</taxon>
        <taxon>Halonotius</taxon>
    </lineage>
</organism>
<gene>
    <name evidence="1" type="ORF">DM826_07450</name>
</gene>
<evidence type="ECO:0000313" key="2">
    <source>
        <dbReference type="Proteomes" id="UP000276588"/>
    </source>
</evidence>
<dbReference type="AlphaFoldDB" id="A0A3A6QB44"/>
<accession>A0A3A6QB44</accession>
<dbReference type="EMBL" id="QKNY01000010">
    <property type="protein sequence ID" value="RJX43134.1"/>
    <property type="molecule type" value="Genomic_DNA"/>
</dbReference>
<proteinExistence type="predicted"/>
<keyword evidence="2" id="KW-1185">Reference proteome</keyword>
<evidence type="ECO:0000313" key="1">
    <source>
        <dbReference type="EMBL" id="RJX43134.1"/>
    </source>
</evidence>
<comment type="caution">
    <text evidence="1">The sequence shown here is derived from an EMBL/GenBank/DDBJ whole genome shotgun (WGS) entry which is preliminary data.</text>
</comment>